<dbReference type="Gene3D" id="3.30.559.30">
    <property type="entry name" value="Nonribosomal peptide synthetase, condensation domain"/>
    <property type="match status" value="1"/>
</dbReference>
<dbReference type="SUPFAM" id="SSF102114">
    <property type="entry name" value="Radical SAM enzymes"/>
    <property type="match status" value="1"/>
</dbReference>
<evidence type="ECO:0000256" key="2">
    <source>
        <dbReference type="ARBA" id="ARBA00022603"/>
    </source>
</evidence>
<name>A0A8J7Q449_9BACT</name>
<proteinExistence type="predicted"/>
<keyword evidence="2" id="KW-0489">Methyltransferase</keyword>
<dbReference type="Gene3D" id="3.80.30.20">
    <property type="entry name" value="tm_1862 like domain"/>
    <property type="match status" value="1"/>
</dbReference>
<dbReference type="NCBIfam" id="TIGR04479">
    <property type="entry name" value="bcpD_PhpK_rSAM"/>
    <property type="match status" value="1"/>
</dbReference>
<dbReference type="PANTHER" id="PTHR43409:SF7">
    <property type="entry name" value="BLL1977 PROTEIN"/>
    <property type="match status" value="1"/>
</dbReference>
<dbReference type="PROSITE" id="PS51918">
    <property type="entry name" value="RADICAL_SAM"/>
    <property type="match status" value="1"/>
</dbReference>
<dbReference type="InterPro" id="IPR051198">
    <property type="entry name" value="BchE-like"/>
</dbReference>
<keyword evidence="5" id="KW-0479">Metal-binding</keyword>
<evidence type="ECO:0000259" key="8">
    <source>
        <dbReference type="PROSITE" id="PS51918"/>
    </source>
</evidence>
<dbReference type="RefSeq" id="WP_207856578.1">
    <property type="nucleotide sequence ID" value="NZ_JAFREP010000002.1"/>
</dbReference>
<gene>
    <name evidence="9" type="ORF">J3U88_02630</name>
    <name evidence="10" type="ORF">J3U88_09270</name>
</gene>
<evidence type="ECO:0000256" key="3">
    <source>
        <dbReference type="ARBA" id="ARBA00022679"/>
    </source>
</evidence>
<accession>A0A8J7Q449</accession>
<organism evidence="9 11">
    <name type="scientific">Acanthopleuribacter pedis</name>
    <dbReference type="NCBI Taxonomy" id="442870"/>
    <lineage>
        <taxon>Bacteria</taxon>
        <taxon>Pseudomonadati</taxon>
        <taxon>Acidobacteriota</taxon>
        <taxon>Holophagae</taxon>
        <taxon>Acanthopleuribacterales</taxon>
        <taxon>Acanthopleuribacteraceae</taxon>
        <taxon>Acanthopleuribacter</taxon>
    </lineage>
</organism>
<comment type="cofactor">
    <cofactor evidence="1">
        <name>[4Fe-4S] cluster</name>
        <dbReference type="ChEBI" id="CHEBI:49883"/>
    </cofactor>
</comment>
<evidence type="ECO:0000256" key="5">
    <source>
        <dbReference type="ARBA" id="ARBA00022723"/>
    </source>
</evidence>
<dbReference type="PANTHER" id="PTHR43409">
    <property type="entry name" value="ANAEROBIC MAGNESIUM-PROTOPORPHYRIN IX MONOMETHYL ESTER CYCLASE-RELATED"/>
    <property type="match status" value="1"/>
</dbReference>
<dbReference type="EMBL" id="JAFREP010000006">
    <property type="protein sequence ID" value="MBO1318648.1"/>
    <property type="molecule type" value="Genomic_DNA"/>
</dbReference>
<dbReference type="AlphaFoldDB" id="A0A8J7Q449"/>
<keyword evidence="4" id="KW-0949">S-adenosyl-L-methionine</keyword>
<dbReference type="GO" id="GO:0046872">
    <property type="term" value="F:metal ion binding"/>
    <property type="evidence" value="ECO:0007669"/>
    <property type="project" value="UniProtKB-KW"/>
</dbReference>
<dbReference type="InterPro" id="IPR023404">
    <property type="entry name" value="rSAM_horseshoe"/>
</dbReference>
<dbReference type="SFLD" id="SFLDG01082">
    <property type="entry name" value="B12-binding_domain_containing"/>
    <property type="match status" value="1"/>
</dbReference>
<comment type="caution">
    <text evidence="9">The sequence shown here is derived from an EMBL/GenBank/DDBJ whole genome shotgun (WGS) entry which is preliminary data.</text>
</comment>
<dbReference type="CDD" id="cd01335">
    <property type="entry name" value="Radical_SAM"/>
    <property type="match status" value="1"/>
</dbReference>
<evidence type="ECO:0000256" key="7">
    <source>
        <dbReference type="ARBA" id="ARBA00023014"/>
    </source>
</evidence>
<keyword evidence="7" id="KW-0411">Iron-sulfur</keyword>
<feature type="domain" description="Radical SAM core" evidence="8">
    <location>
        <begin position="239"/>
        <end position="461"/>
    </location>
</feature>
<dbReference type="InterPro" id="IPR034466">
    <property type="entry name" value="Methyltransferase_Class_B"/>
</dbReference>
<dbReference type="InterPro" id="IPR031003">
    <property type="entry name" value="BcpD_PhpK_rSAM"/>
</dbReference>
<dbReference type="GO" id="GO:0003824">
    <property type="term" value="F:catalytic activity"/>
    <property type="evidence" value="ECO:0007669"/>
    <property type="project" value="InterPro"/>
</dbReference>
<evidence type="ECO:0000256" key="4">
    <source>
        <dbReference type="ARBA" id="ARBA00022691"/>
    </source>
</evidence>
<evidence type="ECO:0000313" key="10">
    <source>
        <dbReference type="EMBL" id="MBO1318648.1"/>
    </source>
</evidence>
<sequence length="773" mass="86927">MKTDVLLIGYNTGDLKDYLGMVRLMGATSGAYRDLAMAVIDVEGQPYDALQAMTHFHYKGREDQCQPFHNTDFLWPTILYLGSFLHKHGHSFDYINLFRSEREQFKQKLLNDEILSVAITTTLYVIAEPVLEIVSFIRQYNQNVKIIIGGPYIGNQTGDNPPDVQQLFFSRIGADVYVDSSEGETALVQTIEALKEGRALAGIDNIIFKDGDQYIVNNKSIERNTLNDNMVNYSLFPNNDIGRFVSLRTAKSCPFSCAFCGFPERAGRYTYLPVDLVEKELDALAELGTVDTITFLDDTFNVPKGRFKKILRMMIKNKYNFHWNSYYRSDHGDEETIALMGEAGCEGVFLGCESGSDTMLKKMNKAARQKDYKKAIPLLRKAGIATHANLIIGFPGETLDTFQETLDFLEEAQPDYFRAQLWYADPITPVWKKREELGIQGGAFNWKHHTMNDQIACDLVEKLFCSVQNSLWMPQYGFELWSTFYLKRRGATLKQVKDFMAHFNAIIRARFMNPGETPHDLIAGMAKAARFDEVKEVAMSPVAVYGGDRYKEAERTWVAWFRAPAPAKNIDRLPAALDAEPREARTEALILTDQTLLAESARLGLDSGYVLAAIYVLMLAELTGHEEVVLVAGLAGKKPVPLRIKRDGEERFADLVTALKKQHQALTAVPLNPFHYLCNRIRLDQHGLAAPTFDVGFYFGSATDGKHLPQAVDGQVGLMLTAEESGGQVGLQFHYKPSWFDASVIKNLENTFTGLLNETTATAGIHQKQLIHD</sequence>
<keyword evidence="6" id="KW-0408">Iron</keyword>
<evidence type="ECO:0000313" key="11">
    <source>
        <dbReference type="Proteomes" id="UP000664417"/>
    </source>
</evidence>
<dbReference type="SUPFAM" id="SSF52777">
    <property type="entry name" value="CoA-dependent acyltransferases"/>
    <property type="match status" value="1"/>
</dbReference>
<evidence type="ECO:0000313" key="9">
    <source>
        <dbReference type="EMBL" id="MBO1317341.1"/>
    </source>
</evidence>
<dbReference type="SFLD" id="SFLDG01123">
    <property type="entry name" value="methyltransferase_(Class_B)"/>
    <property type="match status" value="1"/>
</dbReference>
<evidence type="ECO:0000256" key="1">
    <source>
        <dbReference type="ARBA" id="ARBA00001966"/>
    </source>
</evidence>
<evidence type="ECO:0000256" key="6">
    <source>
        <dbReference type="ARBA" id="ARBA00023004"/>
    </source>
</evidence>
<reference evidence="9" key="1">
    <citation type="submission" date="2021-03" db="EMBL/GenBank/DDBJ databases">
        <authorList>
            <person name="Wang G."/>
        </authorList>
    </citation>
    <scope>NUCLEOTIDE SEQUENCE</scope>
    <source>
        <strain evidence="9">KCTC 12899</strain>
    </source>
</reference>
<dbReference type="SFLD" id="SFLDS00029">
    <property type="entry name" value="Radical_SAM"/>
    <property type="match status" value="1"/>
</dbReference>
<dbReference type="GO" id="GO:0051539">
    <property type="term" value="F:4 iron, 4 sulfur cluster binding"/>
    <property type="evidence" value="ECO:0007669"/>
    <property type="project" value="UniProtKB-KW"/>
</dbReference>
<dbReference type="InterPro" id="IPR007197">
    <property type="entry name" value="rSAM"/>
</dbReference>
<protein>
    <submittedName>
        <fullName evidence="9">PhpK family radical SAM P-methyltransferase</fullName>
    </submittedName>
</protein>
<keyword evidence="3" id="KW-0808">Transferase</keyword>
<dbReference type="Proteomes" id="UP000664417">
    <property type="component" value="Unassembled WGS sequence"/>
</dbReference>
<dbReference type="EMBL" id="JAFREP010000002">
    <property type="protein sequence ID" value="MBO1317341.1"/>
    <property type="molecule type" value="Genomic_DNA"/>
</dbReference>
<dbReference type="InterPro" id="IPR058240">
    <property type="entry name" value="rSAM_sf"/>
</dbReference>
<dbReference type="SMART" id="SM00729">
    <property type="entry name" value="Elp3"/>
    <property type="match status" value="1"/>
</dbReference>
<dbReference type="Pfam" id="PF04055">
    <property type="entry name" value="Radical_SAM"/>
    <property type="match status" value="1"/>
</dbReference>
<dbReference type="InterPro" id="IPR006638">
    <property type="entry name" value="Elp3/MiaA/NifB-like_rSAM"/>
</dbReference>
<keyword evidence="11" id="KW-1185">Reference proteome</keyword>